<dbReference type="EMBL" id="NOKA02000009">
    <property type="protein sequence ID" value="RDY31803.1"/>
    <property type="molecule type" value="Genomic_DNA"/>
</dbReference>
<dbReference type="EMBL" id="QICS01000002">
    <property type="protein sequence ID" value="PXV93469.1"/>
    <property type="molecule type" value="Genomic_DNA"/>
</dbReference>
<dbReference type="Pfam" id="PF01595">
    <property type="entry name" value="CNNM"/>
    <property type="match status" value="1"/>
</dbReference>
<evidence type="ECO:0000313" key="14">
    <source>
        <dbReference type="EMBL" id="RDY31803.1"/>
    </source>
</evidence>
<dbReference type="Pfam" id="PF03471">
    <property type="entry name" value="CorC_HlyC"/>
    <property type="match status" value="1"/>
</dbReference>
<evidence type="ECO:0000256" key="5">
    <source>
        <dbReference type="ARBA" id="ARBA00022989"/>
    </source>
</evidence>
<reference evidence="14" key="3">
    <citation type="submission" date="2018-07" db="EMBL/GenBank/DDBJ databases">
        <authorList>
            <person name="Quirk P.G."/>
            <person name="Krulwich T.A."/>
        </authorList>
    </citation>
    <scope>NUCLEOTIDE SEQUENCE</scope>
    <source>
        <strain evidence="14">CCRI-19302</strain>
    </source>
</reference>
<evidence type="ECO:0000256" key="1">
    <source>
        <dbReference type="ARBA" id="ARBA00004141"/>
    </source>
</evidence>
<evidence type="ECO:0000256" key="2">
    <source>
        <dbReference type="ARBA" id="ARBA00006337"/>
    </source>
</evidence>
<dbReference type="Proteomes" id="UP000247523">
    <property type="component" value="Unassembled WGS sequence"/>
</dbReference>
<dbReference type="InterPro" id="IPR044751">
    <property type="entry name" value="Ion_transp-like_CBS"/>
</dbReference>
<keyword evidence="7 9" id="KW-0472">Membrane</keyword>
<evidence type="ECO:0000256" key="6">
    <source>
        <dbReference type="ARBA" id="ARBA00023122"/>
    </source>
</evidence>
<feature type="domain" description="CBS" evidence="11">
    <location>
        <begin position="271"/>
        <end position="328"/>
    </location>
</feature>
<evidence type="ECO:0000256" key="3">
    <source>
        <dbReference type="ARBA" id="ARBA00022692"/>
    </source>
</evidence>
<feature type="domain" description="CNNM transmembrane" evidence="12">
    <location>
        <begin position="1"/>
        <end position="189"/>
    </location>
</feature>
<sequence length="440" mass="49659">MDSGEATQLFILLLLLLLSAFFSSAETAFTTVNKIRIRTLMEDGDKRAKTILKVIDDSGKMLSAILIGNNIVNLTASSLATTLAIKLWGDTGVGIATGVITLLILVFGEITPKTLSTLHAEQITLSYANIIHMLVIVLTPVIFFVNKLSFAVLKLFRVDASIRSDIITEDELRTIVDVSHEDGVIEKEERKMIYNVVDFGDSLAKDIMVPRIDMTFLDVNCTYSELITVYKEVKFTRLPVYEDTTDNVIGIINVKDLLLYNPETKFNIRDFLREPYFTYEFKKTSELMMEMRKSSINFAIVLDEYGATAGLITLEDLLEEIVGEIRDEYDTDEEDLVKQINEREYIIEGSMKLDDINDILGLDITSDDYDSIGGIIIELLDHLPEAGEEVTTESGIRLVAETVDKKRIEKVHMYLPDNILYMEELDSSMIEPPLITESKQ</sequence>
<dbReference type="PROSITE" id="PS51371">
    <property type="entry name" value="CBS"/>
    <property type="match status" value="2"/>
</dbReference>
<evidence type="ECO:0000256" key="4">
    <source>
        <dbReference type="ARBA" id="ARBA00022737"/>
    </source>
</evidence>
<evidence type="ECO:0000256" key="7">
    <source>
        <dbReference type="ARBA" id="ARBA00023136"/>
    </source>
</evidence>
<dbReference type="Gene3D" id="3.30.465.10">
    <property type="match status" value="1"/>
</dbReference>
<evidence type="ECO:0000313" key="16">
    <source>
        <dbReference type="Proteomes" id="UP000247523"/>
    </source>
</evidence>
<dbReference type="PROSITE" id="PS51846">
    <property type="entry name" value="CNNM"/>
    <property type="match status" value="1"/>
</dbReference>
<reference evidence="13 16" key="2">
    <citation type="submission" date="2018-05" db="EMBL/GenBank/DDBJ databases">
        <title>Genomic Encyclopedia of Type Strains, Phase IV (KMG-IV): sequencing the most valuable type-strain genomes for metagenomic binning, comparative biology and taxonomic classification.</title>
        <authorList>
            <person name="Goeker M."/>
        </authorList>
    </citation>
    <scope>NUCLEOTIDE SEQUENCE [LARGE SCALE GENOMIC DNA]</scope>
    <source>
        <strain evidence="13 16">DSM 28816</strain>
    </source>
</reference>
<keyword evidence="6 8" id="KW-0129">CBS domain</keyword>
<comment type="subcellular location">
    <subcellularLocation>
        <location evidence="1">Membrane</location>
        <topology evidence="1">Multi-pass membrane protein</topology>
    </subcellularLocation>
</comment>
<dbReference type="PANTHER" id="PTHR22777">
    <property type="entry name" value="HEMOLYSIN-RELATED"/>
    <property type="match status" value="1"/>
</dbReference>
<evidence type="ECO:0000256" key="10">
    <source>
        <dbReference type="SAM" id="Phobius"/>
    </source>
</evidence>
<comment type="similarity">
    <text evidence="2">Belongs to the UPF0053 family.</text>
</comment>
<proteinExistence type="inferred from homology"/>
<dbReference type="FunFam" id="3.10.580.10:FF:000002">
    <property type="entry name" value="Magnesium/cobalt efflux protein CorC"/>
    <property type="match status" value="1"/>
</dbReference>
<keyword evidence="15" id="KW-1185">Reference proteome</keyword>
<dbReference type="Proteomes" id="UP000216411">
    <property type="component" value="Unassembled WGS sequence"/>
</dbReference>
<dbReference type="SUPFAM" id="SSF56176">
    <property type="entry name" value="FAD-binding/transporter-associated domain-like"/>
    <property type="match status" value="1"/>
</dbReference>
<feature type="domain" description="CBS" evidence="11">
    <location>
        <begin position="208"/>
        <end position="268"/>
    </location>
</feature>
<evidence type="ECO:0000256" key="8">
    <source>
        <dbReference type="PROSITE-ProRule" id="PRU00703"/>
    </source>
</evidence>
<dbReference type="InterPro" id="IPR002550">
    <property type="entry name" value="CNNM"/>
</dbReference>
<dbReference type="CDD" id="cd04590">
    <property type="entry name" value="CBS_pair_CorC_HlyC_assoc"/>
    <property type="match status" value="1"/>
</dbReference>
<evidence type="ECO:0000313" key="13">
    <source>
        <dbReference type="EMBL" id="PXV93469.1"/>
    </source>
</evidence>
<accession>A0A255IUH2</accession>
<evidence type="ECO:0000259" key="12">
    <source>
        <dbReference type="PROSITE" id="PS51846"/>
    </source>
</evidence>
<feature type="transmembrane region" description="Helical" evidence="10">
    <location>
        <begin position="92"/>
        <end position="110"/>
    </location>
</feature>
<evidence type="ECO:0000313" key="15">
    <source>
        <dbReference type="Proteomes" id="UP000216411"/>
    </source>
</evidence>
<dbReference type="PANTHER" id="PTHR22777:SF17">
    <property type="entry name" value="UPF0053 PROTEIN SLL0260"/>
    <property type="match status" value="1"/>
</dbReference>
<dbReference type="GO" id="GO:0050660">
    <property type="term" value="F:flavin adenine dinucleotide binding"/>
    <property type="evidence" value="ECO:0007669"/>
    <property type="project" value="InterPro"/>
</dbReference>
<dbReference type="InterPro" id="IPR016169">
    <property type="entry name" value="FAD-bd_PCMH_sub2"/>
</dbReference>
<gene>
    <name evidence="13" type="ORF">C8E03_102237</name>
    <name evidence="14" type="ORF">CG710_007410</name>
</gene>
<protein>
    <submittedName>
        <fullName evidence="14">HlyC/CorC family transporter</fullName>
    </submittedName>
    <submittedName>
        <fullName evidence="13">Mg2+/Co2+ transporter CorB</fullName>
    </submittedName>
</protein>
<dbReference type="InterPro" id="IPR046342">
    <property type="entry name" value="CBS_dom_sf"/>
</dbReference>
<keyword evidence="5 9" id="KW-1133">Transmembrane helix</keyword>
<dbReference type="AlphaFoldDB" id="A0A255IUH2"/>
<reference evidence="14 15" key="1">
    <citation type="journal article" date="2017" name="Genome Announc.">
        <title>Draft Genome Sequence of a Sporulating and Motile Strain of Lachnotalea glycerini Isolated from Water in Quebec City, Canada.</title>
        <authorList>
            <person name="Maheux A.F."/>
            <person name="Boudreau D.K."/>
            <person name="Berube E."/>
            <person name="Boissinot M."/>
            <person name="Raymond F."/>
            <person name="Brodeur S."/>
            <person name="Corbeil J."/>
            <person name="Isabel S."/>
            <person name="Omar R.F."/>
            <person name="Bergeron M.G."/>
        </authorList>
    </citation>
    <scope>NUCLEOTIDE SEQUENCE [LARGE SCALE GENOMIC DNA]</scope>
    <source>
        <strain evidence="14 15">CCRI-19302</strain>
    </source>
</reference>
<keyword evidence="4" id="KW-0677">Repeat</keyword>
<dbReference type="InterPro" id="IPR036318">
    <property type="entry name" value="FAD-bd_PCMH-like_sf"/>
</dbReference>
<organism evidence="14 15">
    <name type="scientific">Lachnotalea glycerini</name>
    <dbReference type="NCBI Taxonomy" id="1763509"/>
    <lineage>
        <taxon>Bacteria</taxon>
        <taxon>Bacillati</taxon>
        <taxon>Bacillota</taxon>
        <taxon>Clostridia</taxon>
        <taxon>Lachnospirales</taxon>
        <taxon>Lachnospiraceae</taxon>
        <taxon>Lachnotalea</taxon>
    </lineage>
</organism>
<dbReference type="InterPro" id="IPR000644">
    <property type="entry name" value="CBS_dom"/>
</dbReference>
<evidence type="ECO:0000256" key="9">
    <source>
        <dbReference type="PROSITE-ProRule" id="PRU01193"/>
    </source>
</evidence>
<feature type="transmembrane region" description="Helical" evidence="10">
    <location>
        <begin position="130"/>
        <end position="153"/>
    </location>
</feature>
<dbReference type="Gene3D" id="3.10.580.10">
    <property type="entry name" value="CBS-domain"/>
    <property type="match status" value="1"/>
</dbReference>
<dbReference type="SMART" id="SM01091">
    <property type="entry name" value="CorC_HlyC"/>
    <property type="match status" value="1"/>
</dbReference>
<dbReference type="Pfam" id="PF00571">
    <property type="entry name" value="CBS"/>
    <property type="match status" value="2"/>
</dbReference>
<dbReference type="OrthoDB" id="9798188at2"/>
<dbReference type="SUPFAM" id="SSF54631">
    <property type="entry name" value="CBS-domain pair"/>
    <property type="match status" value="1"/>
</dbReference>
<feature type="transmembrane region" description="Helical" evidence="10">
    <location>
        <begin position="61"/>
        <end position="85"/>
    </location>
</feature>
<dbReference type="RefSeq" id="WP_094375651.1">
    <property type="nucleotide sequence ID" value="NZ_NOKA02000009.1"/>
</dbReference>
<dbReference type="InterPro" id="IPR005170">
    <property type="entry name" value="Transptr-assoc_dom"/>
</dbReference>
<evidence type="ECO:0000259" key="11">
    <source>
        <dbReference type="PROSITE" id="PS51371"/>
    </source>
</evidence>
<name>A0A255IUH2_9FIRM</name>
<comment type="caution">
    <text evidence="14">The sequence shown here is derived from an EMBL/GenBank/DDBJ whole genome shotgun (WGS) entry which is preliminary data.</text>
</comment>
<keyword evidence="3 9" id="KW-0812">Transmembrane</keyword>
<dbReference type="GO" id="GO:0005886">
    <property type="term" value="C:plasma membrane"/>
    <property type="evidence" value="ECO:0007669"/>
    <property type="project" value="TreeGrafter"/>
</dbReference>